<evidence type="ECO:0000313" key="5">
    <source>
        <dbReference type="Proteomes" id="UP000008722"/>
    </source>
</evidence>
<dbReference type="eggNOG" id="COG1470">
    <property type="taxonomic scope" value="Bacteria"/>
</dbReference>
<keyword evidence="2" id="KW-0732">Signal</keyword>
<dbReference type="PROSITE" id="PS00018">
    <property type="entry name" value="EF_HAND_1"/>
    <property type="match status" value="1"/>
</dbReference>
<evidence type="ECO:0000259" key="3">
    <source>
        <dbReference type="Pfam" id="PF01345"/>
    </source>
</evidence>
<dbReference type="PANTHER" id="PTHR39198:SF1">
    <property type="entry name" value="ALPHA-GALACTOSIDASE NEW3 DOMAIN-CONTAINING PROTEIN"/>
    <property type="match status" value="1"/>
</dbReference>
<dbReference type="PANTHER" id="PTHR39198">
    <property type="entry name" value="HYPOTHETICAL MEMBRANE PROTEIN, CONSERVED"/>
    <property type="match status" value="1"/>
</dbReference>
<accession>E4UA71</accession>
<dbReference type="Proteomes" id="UP000008722">
    <property type="component" value="Chromosome"/>
</dbReference>
<gene>
    <name evidence="4" type="ordered locus">Ocepr_2064</name>
</gene>
<feature type="signal peptide" evidence="2">
    <location>
        <begin position="1"/>
        <end position="23"/>
    </location>
</feature>
<dbReference type="Pfam" id="PF01345">
    <property type="entry name" value="DUF11"/>
    <property type="match status" value="1"/>
</dbReference>
<feature type="compositionally biased region" description="Low complexity" evidence="1">
    <location>
        <begin position="375"/>
        <end position="390"/>
    </location>
</feature>
<feature type="region of interest" description="Disordered" evidence="1">
    <location>
        <begin position="165"/>
        <end position="185"/>
    </location>
</feature>
<dbReference type="KEGG" id="opr:Ocepr_2064"/>
<reference evidence="5" key="1">
    <citation type="submission" date="2010-11" db="EMBL/GenBank/DDBJ databases">
        <title>The complete sequence of chromosome of Oceanithermus profundus DSM 14977.</title>
        <authorList>
            <consortium name="US DOE Joint Genome Institute (JGI-PGF)"/>
            <person name="Lucas S."/>
            <person name="Copeland A."/>
            <person name="Lapidus A."/>
            <person name="Bruce D."/>
            <person name="Goodwin L."/>
            <person name="Pitluck S."/>
            <person name="Kyrpides N."/>
            <person name="Mavromatis K."/>
            <person name="Pagani I."/>
            <person name="Ivanova N."/>
            <person name="Zhang X."/>
            <person name="Brettin T."/>
            <person name="Detter J.C."/>
            <person name="Tapia R."/>
            <person name="Han C."/>
            <person name="Land M."/>
            <person name="Hauser L."/>
            <person name="Markowitz V."/>
            <person name="Cheng J.-F."/>
            <person name="Hugenholtz P."/>
            <person name="Woyke T."/>
            <person name="Wu D."/>
            <person name="Tindall B."/>
            <person name="Faehnrich R."/>
            <person name="Brambilla E."/>
            <person name="Klenk H.-P."/>
            <person name="Eisen J.A."/>
        </authorList>
    </citation>
    <scope>NUCLEOTIDE SEQUENCE [LARGE SCALE GENOMIC DNA]</scope>
    <source>
        <strain evidence="5">DSM 14977 / NBRC 100410 / VKM B-2274 / 506</strain>
    </source>
</reference>
<feature type="compositionally biased region" description="Polar residues" evidence="1">
    <location>
        <begin position="391"/>
        <end position="407"/>
    </location>
</feature>
<dbReference type="eggNOG" id="COG4719">
    <property type="taxonomic scope" value="Bacteria"/>
</dbReference>
<dbReference type="InterPro" id="IPR047589">
    <property type="entry name" value="DUF11_rpt"/>
</dbReference>
<dbReference type="OrthoDB" id="28777at2"/>
<dbReference type="RefSeq" id="WP_013458684.1">
    <property type="nucleotide sequence ID" value="NC_014761.1"/>
</dbReference>
<feature type="region of interest" description="Disordered" evidence="1">
    <location>
        <begin position="342"/>
        <end position="414"/>
    </location>
</feature>
<feature type="domain" description="DUF11" evidence="3">
    <location>
        <begin position="815"/>
        <end position="871"/>
    </location>
</feature>
<name>E4UA71_OCEP5</name>
<organism evidence="4 5">
    <name type="scientific">Oceanithermus profundus (strain DSM 14977 / NBRC 100410 / VKM B-2274 / 506)</name>
    <dbReference type="NCBI Taxonomy" id="670487"/>
    <lineage>
        <taxon>Bacteria</taxon>
        <taxon>Thermotogati</taxon>
        <taxon>Deinococcota</taxon>
        <taxon>Deinococci</taxon>
        <taxon>Thermales</taxon>
        <taxon>Thermaceae</taxon>
        <taxon>Oceanithermus</taxon>
    </lineage>
</organism>
<dbReference type="InterPro" id="IPR036278">
    <property type="entry name" value="Sialidase_sf"/>
</dbReference>
<dbReference type="InterPro" id="IPR001434">
    <property type="entry name" value="OmcB-like_DUF11"/>
</dbReference>
<reference evidence="4 5" key="2">
    <citation type="journal article" date="2011" name="Stand. Genomic Sci.">
        <title>Complete genome sequence of Oceanithermus profundus type strain (506).</title>
        <authorList>
            <person name="Pati A."/>
            <person name="Zhang X."/>
            <person name="Lapidus A."/>
            <person name="Nolan M."/>
            <person name="Lucas S."/>
            <person name="Del Rio T.G."/>
            <person name="Tice H."/>
            <person name="Cheng J.F."/>
            <person name="Tapia R."/>
            <person name="Han C."/>
            <person name="Goodwin L."/>
            <person name="Pitluck S."/>
            <person name="Liolios K."/>
            <person name="Pagani I."/>
            <person name="Ivanova N."/>
            <person name="Mavromatis K."/>
            <person name="Chen A."/>
            <person name="Palaniappan K."/>
            <person name="Hauser L."/>
            <person name="Jeffries C.D."/>
            <person name="Brambilla E.M."/>
            <person name="Rohl A."/>
            <person name="Mwirichia R."/>
            <person name="Rohde M."/>
            <person name="Tindall B.J."/>
            <person name="Sikorski J."/>
            <person name="Wirth R."/>
            <person name="Goker M."/>
            <person name="Woyke T."/>
            <person name="Detter J.C."/>
            <person name="Bristow J."/>
            <person name="Eisen J.A."/>
            <person name="Markowitz V."/>
            <person name="Hugenholtz P."/>
            <person name="Kyrpides N.C."/>
            <person name="Klenk H.P."/>
            <person name="Land M."/>
        </authorList>
    </citation>
    <scope>NUCLEOTIDE SEQUENCE [LARGE SCALE GENOMIC DNA]</scope>
    <source>
        <strain evidence="5">DSM 14977 / NBRC 100410 / VKM B-2274 / 506</strain>
    </source>
</reference>
<keyword evidence="5" id="KW-1185">Reference proteome</keyword>
<feature type="chain" id="PRO_5003190242" evidence="2">
    <location>
        <begin position="24"/>
        <end position="926"/>
    </location>
</feature>
<dbReference type="SUPFAM" id="SSF50939">
    <property type="entry name" value="Sialidases"/>
    <property type="match status" value="1"/>
</dbReference>
<proteinExistence type="predicted"/>
<dbReference type="STRING" id="670487.Ocepr_2064"/>
<dbReference type="NCBIfam" id="TIGR01451">
    <property type="entry name" value="B_ant_repeat"/>
    <property type="match status" value="1"/>
</dbReference>
<sequence length="926" mass="93270" precursor="true">MKLASVGSKFVFVLFFALGLALAAGTPAGTEIRNQASAKYTDSSGQPQTTTSNEVVTVVQPVYGFTITPDGTEAAPGQIKTGLQGAPVYFNYVVTNTGNIADTIQLTAPQGTADAFDFSSVKIYHDANCNGTVDPGEVEVTSVRLDADASTCVIVEAVIPAGEADGNTGHANLSGASTGDPSQTDTANWARAVVTSQAVLDAAKGSSPSGTVVPGATIDYAVHGSNKGGRAAGAVTGVAVVDGTPTDGILIADAIPADTTYVLGSASGTAGAGSVSVIYKVGGAWTATEPASGSDVSEVALLIAGAGAFFPQGAQYRLGFQVTVDAGTPAGTTIENTATVNFDASGDGDGGDTGEQVESNTTRTPVGASRAVLNGPAGDPDSDGAGFSASYTDPSGTTWTYAETTDTSDPRNDDAQRINEAVHGGDVVYFKNTLTNGGNVEDSYTLDVGGVPAGWTCQIMAADGTTPLANPVGPLAAGAALDYVVKCTIPADVTTASDTDLTVRATSEGDPAVWNETHDVVPPVQSGYALDLAKDGASGDGDPANDNPAPAAVDPGATAYYGFEVSNTGQNPDTYDLGVTVPSGMTPTIYPDPDCDGVLDSPAPAPVTDTGLLDPGEKACFVLAVEVPAGAPPLTQDPNDPADDNVTITATSNANPAISDTITTDLIVNPVADLRFTPDRNGTVTSPGTIVYTHTVSNLGNEAASVTFAESGSTHPTWTYQISTDGGATWTDVASAAAINLAPGASQEVQVRVIVPDGEPIGAIDTNRITANADYPTATDDSAGVTDTTTVVGGDLRIEKRGETCADAACATITSADASQAKPGEYIRYTVTASNIGTADLKKVIVSDPLPGYTDFASVSASTTVAGAQLLFSTDGTTWSPTAPTTLATGQAVFVGLDSNADGAVDENDLLAPGASLTLIFTVQVQ</sequence>
<feature type="compositionally biased region" description="Polar residues" evidence="1">
    <location>
        <begin position="169"/>
        <end position="185"/>
    </location>
</feature>
<dbReference type="AlphaFoldDB" id="E4UA71"/>
<evidence type="ECO:0000256" key="2">
    <source>
        <dbReference type="SAM" id="SignalP"/>
    </source>
</evidence>
<evidence type="ECO:0000313" key="4">
    <source>
        <dbReference type="EMBL" id="ADR37514.1"/>
    </source>
</evidence>
<protein>
    <submittedName>
        <fullName evidence="4">Conserved repeat domain protein</fullName>
    </submittedName>
</protein>
<dbReference type="HOGENOM" id="CLU_009369_0_0_0"/>
<dbReference type="EMBL" id="CP002361">
    <property type="protein sequence ID" value="ADR37514.1"/>
    <property type="molecule type" value="Genomic_DNA"/>
</dbReference>
<dbReference type="InterPro" id="IPR018247">
    <property type="entry name" value="EF_Hand_1_Ca_BS"/>
</dbReference>
<evidence type="ECO:0000256" key="1">
    <source>
        <dbReference type="SAM" id="MobiDB-lite"/>
    </source>
</evidence>